<feature type="transmembrane region" description="Helical" evidence="1">
    <location>
        <begin position="86"/>
        <end position="105"/>
    </location>
</feature>
<dbReference type="OMA" id="CESERNF"/>
<protein>
    <submittedName>
        <fullName evidence="2">Uncharacterized protein</fullName>
    </submittedName>
</protein>
<gene>
    <name evidence="2" type="ORF">PRMUPPPA20_14090</name>
</gene>
<feature type="transmembrane region" description="Helical" evidence="1">
    <location>
        <begin position="111"/>
        <end position="127"/>
    </location>
</feature>
<evidence type="ECO:0000256" key="1">
    <source>
        <dbReference type="SAM" id="Phobius"/>
    </source>
</evidence>
<dbReference type="RefSeq" id="WP_013065008.1">
    <property type="nucleotide sequence ID" value="NZ_BPTT01000001.1"/>
</dbReference>
<comment type="caution">
    <text evidence="2">The sequence shown here is derived from an EMBL/GenBank/DDBJ whole genome shotgun (WGS) entry which is preliminary data.</text>
</comment>
<reference evidence="2" key="1">
    <citation type="submission" date="2021-08" db="EMBL/GenBank/DDBJ databases">
        <title>Prevotella lacticifex sp. nov., isolated from rumen of cow.</title>
        <authorList>
            <person name="Shinkai T."/>
            <person name="Ikeyama N."/>
            <person name="Kumagai M."/>
            <person name="Ohmori H."/>
            <person name="Sakamoto M."/>
            <person name="Ohkuma M."/>
            <person name="Mitsumori M."/>
        </authorList>
    </citation>
    <scope>NUCLEOTIDE SEQUENCE</scope>
    <source>
        <strain evidence="2">JCM 8259</strain>
    </source>
</reference>
<feature type="transmembrane region" description="Helical" evidence="1">
    <location>
        <begin position="7"/>
        <end position="26"/>
    </location>
</feature>
<dbReference type="EMBL" id="BPTT01000001">
    <property type="protein sequence ID" value="GJG33300.1"/>
    <property type="molecule type" value="Genomic_DNA"/>
</dbReference>
<keyword evidence="1" id="KW-0472">Membrane</keyword>
<proteinExistence type="predicted"/>
<dbReference type="Proteomes" id="UP000887097">
    <property type="component" value="Unassembled WGS sequence"/>
</dbReference>
<accession>A0AA37I0H3</accession>
<name>A0AA37I0H3_XYLRU</name>
<keyword evidence="1" id="KW-1133">Transmembrane helix</keyword>
<sequence length="141" mass="16119">MKETRNHLMTILVFAVVFALGIVVLFETDTMTAGLYTGETQSEFFWTAFMELLTLGCVFLGLRLFKFNKVHAELVSKKHNALSKWGTLRLVMILAPMVANTYLYYLYMNTTFGYMAIIGLLCLPFVFPTMSRCEAEVEDDK</sequence>
<organism evidence="2 3">
    <name type="scientific">Xylanibacter ruminicola</name>
    <name type="common">Prevotella ruminicola</name>
    <dbReference type="NCBI Taxonomy" id="839"/>
    <lineage>
        <taxon>Bacteria</taxon>
        <taxon>Pseudomonadati</taxon>
        <taxon>Bacteroidota</taxon>
        <taxon>Bacteroidia</taxon>
        <taxon>Bacteroidales</taxon>
        <taxon>Prevotellaceae</taxon>
        <taxon>Xylanibacter</taxon>
    </lineage>
</organism>
<evidence type="ECO:0000313" key="2">
    <source>
        <dbReference type="EMBL" id="GJG33300.1"/>
    </source>
</evidence>
<dbReference type="AlphaFoldDB" id="A0AA37I0H3"/>
<feature type="transmembrane region" description="Helical" evidence="1">
    <location>
        <begin position="46"/>
        <end position="65"/>
    </location>
</feature>
<keyword evidence="1" id="KW-0812">Transmembrane</keyword>
<dbReference type="GeneID" id="31500447"/>
<evidence type="ECO:0000313" key="3">
    <source>
        <dbReference type="Proteomes" id="UP000887097"/>
    </source>
</evidence>